<reference evidence="2 3" key="1">
    <citation type="submission" date="2019-02" db="EMBL/GenBank/DDBJ databases">
        <title>Bacterial novel species Mucilaginibacter sp. 17JY9-4 isolated from soil.</title>
        <authorList>
            <person name="Jung H.-Y."/>
        </authorList>
    </citation>
    <scope>NUCLEOTIDE SEQUENCE [LARGE SCALE GENOMIC DNA]</scope>
    <source>
        <strain evidence="2 3">17JY9-4</strain>
    </source>
</reference>
<feature type="chain" id="PRO_5020363934" description="Lipocalin-like domain-containing protein" evidence="1">
    <location>
        <begin position="18"/>
        <end position="151"/>
    </location>
</feature>
<evidence type="ECO:0000313" key="2">
    <source>
        <dbReference type="EMBL" id="RYU89343.1"/>
    </source>
</evidence>
<dbReference type="PROSITE" id="PS51257">
    <property type="entry name" value="PROKAR_LIPOPROTEIN"/>
    <property type="match status" value="1"/>
</dbReference>
<dbReference type="EMBL" id="SEWG01000005">
    <property type="protein sequence ID" value="RYU89343.1"/>
    <property type="molecule type" value="Genomic_DNA"/>
</dbReference>
<keyword evidence="1" id="KW-0732">Signal</keyword>
<keyword evidence="3" id="KW-1185">Reference proteome</keyword>
<evidence type="ECO:0000256" key="1">
    <source>
        <dbReference type="SAM" id="SignalP"/>
    </source>
</evidence>
<dbReference type="Proteomes" id="UP000293331">
    <property type="component" value="Unassembled WGS sequence"/>
</dbReference>
<sequence length="151" mass="16562">MMKKYALLIISFIVIFAASCKKDAQKPVHESSWTINGTKYNIEFIIWSESGGQGEYVLQDKDGNMLRLGFLTKPASGISYGLVSSDLELTSSQFHLKAIGSYGAVSYKGEPKTINFTNDDQGITIKIPEITLSSDTNTPNDVKLTASIFIP</sequence>
<gene>
    <name evidence="2" type="ORF">EWM62_13510</name>
</gene>
<proteinExistence type="predicted"/>
<organism evidence="2 3">
    <name type="scientific">Mucilaginibacter terrigena</name>
    <dbReference type="NCBI Taxonomy" id="2492395"/>
    <lineage>
        <taxon>Bacteria</taxon>
        <taxon>Pseudomonadati</taxon>
        <taxon>Bacteroidota</taxon>
        <taxon>Sphingobacteriia</taxon>
        <taxon>Sphingobacteriales</taxon>
        <taxon>Sphingobacteriaceae</taxon>
        <taxon>Mucilaginibacter</taxon>
    </lineage>
</organism>
<feature type="signal peptide" evidence="1">
    <location>
        <begin position="1"/>
        <end position="17"/>
    </location>
</feature>
<name>A0A4Q5LJ32_9SPHI</name>
<accession>A0A4Q5LJ32</accession>
<evidence type="ECO:0008006" key="4">
    <source>
        <dbReference type="Google" id="ProtNLM"/>
    </source>
</evidence>
<evidence type="ECO:0000313" key="3">
    <source>
        <dbReference type="Proteomes" id="UP000293331"/>
    </source>
</evidence>
<comment type="caution">
    <text evidence="2">The sequence shown here is derived from an EMBL/GenBank/DDBJ whole genome shotgun (WGS) entry which is preliminary data.</text>
</comment>
<protein>
    <recommendedName>
        <fullName evidence="4">Lipocalin-like domain-containing protein</fullName>
    </recommendedName>
</protein>
<dbReference type="AlphaFoldDB" id="A0A4Q5LJ32"/>
<dbReference type="RefSeq" id="WP_129877201.1">
    <property type="nucleotide sequence ID" value="NZ_SEWG01000005.1"/>
</dbReference>